<sequence>LSCAISITEVIPLSTAMTLRSMVCSKNSRAGGVLLYSAVLNRVKAFKGDDVRRCDREQQTRLSLEQC</sequence>
<gene>
    <name evidence="1" type="ORF">JI435_110470</name>
</gene>
<feature type="non-terminal residue" evidence="1">
    <location>
        <position position="1"/>
    </location>
</feature>
<dbReference type="VEuPathDB" id="FungiDB:JI435_110470"/>
<organism evidence="1 2">
    <name type="scientific">Phaeosphaeria nodorum (strain SN15 / ATCC MYA-4574 / FGSC 10173)</name>
    <name type="common">Glume blotch fungus</name>
    <name type="synonym">Parastagonospora nodorum</name>
    <dbReference type="NCBI Taxonomy" id="321614"/>
    <lineage>
        <taxon>Eukaryota</taxon>
        <taxon>Fungi</taxon>
        <taxon>Dikarya</taxon>
        <taxon>Ascomycota</taxon>
        <taxon>Pezizomycotina</taxon>
        <taxon>Dothideomycetes</taxon>
        <taxon>Pleosporomycetidae</taxon>
        <taxon>Pleosporales</taxon>
        <taxon>Pleosporineae</taxon>
        <taxon>Phaeosphaeriaceae</taxon>
        <taxon>Parastagonospora</taxon>
    </lineage>
</organism>
<name>A0A7U2I7Q8_PHANO</name>
<evidence type="ECO:0000313" key="1">
    <source>
        <dbReference type="EMBL" id="QRD05134.1"/>
    </source>
</evidence>
<dbReference type="EMBL" id="CP069040">
    <property type="protein sequence ID" value="QRD05134.1"/>
    <property type="molecule type" value="Genomic_DNA"/>
</dbReference>
<protein>
    <submittedName>
        <fullName evidence="1">Uncharacterized protein</fullName>
    </submittedName>
</protein>
<dbReference type="AlphaFoldDB" id="A0A7U2I7Q8"/>
<keyword evidence="2" id="KW-1185">Reference proteome</keyword>
<evidence type="ECO:0000313" key="2">
    <source>
        <dbReference type="Proteomes" id="UP000663193"/>
    </source>
</evidence>
<reference evidence="2" key="1">
    <citation type="journal article" date="2021" name="BMC Genomics">
        <title>Chromosome-level genome assembly and manually-curated proteome of model necrotroph Parastagonospora nodorum Sn15 reveals a genome-wide trove of candidate effector homologs, and redundancy of virulence-related functions within an accessory chromosome.</title>
        <authorList>
            <person name="Bertazzoni S."/>
            <person name="Jones D.A.B."/>
            <person name="Phan H.T."/>
            <person name="Tan K.-C."/>
            <person name="Hane J.K."/>
        </authorList>
    </citation>
    <scope>NUCLEOTIDE SEQUENCE [LARGE SCALE GENOMIC DNA]</scope>
    <source>
        <strain evidence="2">SN15 / ATCC MYA-4574 / FGSC 10173)</strain>
    </source>
</reference>
<accession>A0A7U2I7Q8</accession>
<dbReference type="Proteomes" id="UP000663193">
    <property type="component" value="Chromosome 18"/>
</dbReference>
<proteinExistence type="predicted"/>